<feature type="chain" id="PRO_5042163467" evidence="1">
    <location>
        <begin position="23"/>
        <end position="239"/>
    </location>
</feature>
<dbReference type="EMBL" id="JARKIE010000044">
    <property type="protein sequence ID" value="KAJ7693975.1"/>
    <property type="molecule type" value="Genomic_DNA"/>
</dbReference>
<proteinExistence type="predicted"/>
<gene>
    <name evidence="2" type="ORF">B0H17DRAFT_483424</name>
</gene>
<protein>
    <submittedName>
        <fullName evidence="2">Uncharacterized protein</fullName>
    </submittedName>
</protein>
<evidence type="ECO:0000313" key="2">
    <source>
        <dbReference type="EMBL" id="KAJ7693975.1"/>
    </source>
</evidence>
<evidence type="ECO:0000313" key="3">
    <source>
        <dbReference type="Proteomes" id="UP001221757"/>
    </source>
</evidence>
<dbReference type="Proteomes" id="UP001221757">
    <property type="component" value="Unassembled WGS sequence"/>
</dbReference>
<keyword evidence="3" id="KW-1185">Reference proteome</keyword>
<feature type="signal peptide" evidence="1">
    <location>
        <begin position="1"/>
        <end position="22"/>
    </location>
</feature>
<comment type="caution">
    <text evidence="2">The sequence shown here is derived from an EMBL/GenBank/DDBJ whole genome shotgun (WGS) entry which is preliminary data.</text>
</comment>
<accession>A0AAD7DKP2</accession>
<organism evidence="2 3">
    <name type="scientific">Mycena rosella</name>
    <name type="common">Pink bonnet</name>
    <name type="synonym">Agaricus rosellus</name>
    <dbReference type="NCBI Taxonomy" id="1033263"/>
    <lineage>
        <taxon>Eukaryota</taxon>
        <taxon>Fungi</taxon>
        <taxon>Dikarya</taxon>
        <taxon>Basidiomycota</taxon>
        <taxon>Agaricomycotina</taxon>
        <taxon>Agaricomycetes</taxon>
        <taxon>Agaricomycetidae</taxon>
        <taxon>Agaricales</taxon>
        <taxon>Marasmiineae</taxon>
        <taxon>Mycenaceae</taxon>
        <taxon>Mycena</taxon>
    </lineage>
</organism>
<evidence type="ECO:0000256" key="1">
    <source>
        <dbReference type="SAM" id="SignalP"/>
    </source>
</evidence>
<reference evidence="2" key="1">
    <citation type="submission" date="2023-03" db="EMBL/GenBank/DDBJ databases">
        <title>Massive genome expansion in bonnet fungi (Mycena s.s.) driven by repeated elements and novel gene families across ecological guilds.</title>
        <authorList>
            <consortium name="Lawrence Berkeley National Laboratory"/>
            <person name="Harder C.B."/>
            <person name="Miyauchi S."/>
            <person name="Viragh M."/>
            <person name="Kuo A."/>
            <person name="Thoen E."/>
            <person name="Andreopoulos B."/>
            <person name="Lu D."/>
            <person name="Skrede I."/>
            <person name="Drula E."/>
            <person name="Henrissat B."/>
            <person name="Morin E."/>
            <person name="Kohler A."/>
            <person name="Barry K."/>
            <person name="LaButti K."/>
            <person name="Morin E."/>
            <person name="Salamov A."/>
            <person name="Lipzen A."/>
            <person name="Mereny Z."/>
            <person name="Hegedus B."/>
            <person name="Baldrian P."/>
            <person name="Stursova M."/>
            <person name="Weitz H."/>
            <person name="Taylor A."/>
            <person name="Grigoriev I.V."/>
            <person name="Nagy L.G."/>
            <person name="Martin F."/>
            <person name="Kauserud H."/>
        </authorList>
    </citation>
    <scope>NUCLEOTIDE SEQUENCE</scope>
    <source>
        <strain evidence="2">CBHHK067</strain>
    </source>
</reference>
<dbReference type="AlphaFoldDB" id="A0AAD7DKP2"/>
<keyword evidence="1" id="KW-0732">Signal</keyword>
<sequence>MARSTLESLALAIYRIVMVSSAGDVIVSRELEGPSVLGEIVVKNAERVFGGSSIQFRHYLPLTFNKSYKWTWYDDTTTGIYHGIPGWTRFTLRREGISWTRPWTKATSIVLGDDGDNVDNWDILLACLTNWAGVDADLPAFCMGRCSPNTQVGFVTKIDFTTHVRGFFVPLPGYDAADTVYLFIEDLRAEPALPACPPGSKRSTVWTSPLAGTSGRASSFSTVNNMRYSTNYGVGSAIC</sequence>
<name>A0AAD7DKP2_MYCRO</name>